<feature type="transmembrane region" description="Helical" evidence="1">
    <location>
        <begin position="196"/>
        <end position="213"/>
    </location>
</feature>
<evidence type="ECO:0008006" key="4">
    <source>
        <dbReference type="Google" id="ProtNLM"/>
    </source>
</evidence>
<accession>A0ABV3SL28</accession>
<comment type="caution">
    <text evidence="2">The sequence shown here is derived from an EMBL/GenBank/DDBJ whole genome shotgun (WGS) entry which is preliminary data.</text>
</comment>
<keyword evidence="1" id="KW-1133">Transmembrane helix</keyword>
<organism evidence="2 3">
    <name type="scientific">Aquibium pacificus</name>
    <dbReference type="NCBI Taxonomy" id="3153579"/>
    <lineage>
        <taxon>Bacteria</taxon>
        <taxon>Pseudomonadati</taxon>
        <taxon>Pseudomonadota</taxon>
        <taxon>Alphaproteobacteria</taxon>
        <taxon>Hyphomicrobiales</taxon>
        <taxon>Phyllobacteriaceae</taxon>
        <taxon>Aquibium</taxon>
    </lineage>
</organism>
<feature type="transmembrane region" description="Helical" evidence="1">
    <location>
        <begin position="38"/>
        <end position="59"/>
    </location>
</feature>
<feature type="transmembrane region" description="Helical" evidence="1">
    <location>
        <begin position="101"/>
        <end position="124"/>
    </location>
</feature>
<feature type="transmembrane region" description="Helical" evidence="1">
    <location>
        <begin position="160"/>
        <end position="184"/>
    </location>
</feature>
<evidence type="ECO:0000313" key="2">
    <source>
        <dbReference type="EMBL" id="MEX0407211.1"/>
    </source>
</evidence>
<keyword evidence="1" id="KW-0812">Transmembrane</keyword>
<sequence length="233" mass="25700">MPTETAVVLHLAIGTVCVIFYWMTFFQKKGSPRHRRNGKVFLLSLLAVLVTVGGVLFLSGRTFAPERMVQFAYLTVCVVTVAGTAFLAIRMKHDLERFRGLWFKVLGILAFAMGTAVLAAGIATNDPMPTLFSVIGLLYGGAMIRFAYMNAPVHENWSLIWHLNGMTFLFNAVHGTLLAVLWRWLVDPSAGVELNLATQIGTMLGSLALRLWFGARYKAPLRLTARRSALAPA</sequence>
<keyword evidence="1" id="KW-0472">Membrane</keyword>
<reference evidence="2 3" key="1">
    <citation type="submission" date="2024-05" db="EMBL/GenBank/DDBJ databases">
        <authorList>
            <person name="Jiang F."/>
        </authorList>
    </citation>
    <scope>NUCLEOTIDE SEQUENCE [LARGE SCALE GENOMIC DNA]</scope>
    <source>
        <strain evidence="2 3">LZ166</strain>
    </source>
</reference>
<feature type="transmembrane region" description="Helical" evidence="1">
    <location>
        <begin position="6"/>
        <end position="26"/>
    </location>
</feature>
<dbReference type="RefSeq" id="WP_367955078.1">
    <property type="nucleotide sequence ID" value="NZ_JBDPGJ010000003.1"/>
</dbReference>
<feature type="transmembrane region" description="Helical" evidence="1">
    <location>
        <begin position="71"/>
        <end position="89"/>
    </location>
</feature>
<proteinExistence type="predicted"/>
<keyword evidence="3" id="KW-1185">Reference proteome</keyword>
<gene>
    <name evidence="2" type="ORF">ABGN05_16210</name>
</gene>
<dbReference type="Proteomes" id="UP001556692">
    <property type="component" value="Unassembled WGS sequence"/>
</dbReference>
<evidence type="ECO:0000313" key="3">
    <source>
        <dbReference type="Proteomes" id="UP001556692"/>
    </source>
</evidence>
<feature type="transmembrane region" description="Helical" evidence="1">
    <location>
        <begin position="130"/>
        <end position="148"/>
    </location>
</feature>
<dbReference type="EMBL" id="JBDPGJ010000003">
    <property type="protein sequence ID" value="MEX0407211.1"/>
    <property type="molecule type" value="Genomic_DNA"/>
</dbReference>
<protein>
    <recommendedName>
        <fullName evidence="4">DUF2306 domain-containing protein</fullName>
    </recommendedName>
</protein>
<name>A0ABV3SL28_9HYPH</name>
<evidence type="ECO:0000256" key="1">
    <source>
        <dbReference type="SAM" id="Phobius"/>
    </source>
</evidence>